<keyword evidence="3" id="KW-0687">Ribonucleoprotein</keyword>
<dbReference type="FunFam" id="6.10.250.3260:FF:000002">
    <property type="entry name" value="60S ribosomal protein L21"/>
    <property type="match status" value="1"/>
</dbReference>
<dbReference type="InterPro" id="IPR036948">
    <property type="entry name" value="Ribosomal_eL21_sf"/>
</dbReference>
<keyword evidence="5" id="KW-1185">Reference proteome</keyword>
<dbReference type="InterPro" id="IPR018259">
    <property type="entry name" value="Ribosomal_eL21_CS"/>
</dbReference>
<dbReference type="FunFam" id="2.30.30.70:FF:000001">
    <property type="entry name" value="60S ribosomal protein L21"/>
    <property type="match status" value="1"/>
</dbReference>
<comment type="caution">
    <text evidence="4">The sequence shown here is derived from an EMBL/GenBank/DDBJ whole genome shotgun (WGS) entry which is preliminary data.</text>
</comment>
<dbReference type="InterPro" id="IPR008991">
    <property type="entry name" value="Translation_prot_SH3-like_sf"/>
</dbReference>
<evidence type="ECO:0000313" key="4">
    <source>
        <dbReference type="EMBL" id="CAD7697746.1"/>
    </source>
</evidence>
<dbReference type="Gene3D" id="2.30.30.70">
    <property type="entry name" value="Ribosomal protein L21"/>
    <property type="match status" value="1"/>
</dbReference>
<name>A0A8S1IVM5_9CHLO</name>
<comment type="similarity">
    <text evidence="1">Belongs to the eukaryotic ribosomal protein eL21 family.</text>
</comment>
<proteinExistence type="inferred from homology"/>
<reference evidence="4" key="1">
    <citation type="submission" date="2020-12" db="EMBL/GenBank/DDBJ databases">
        <authorList>
            <person name="Iha C."/>
        </authorList>
    </citation>
    <scope>NUCLEOTIDE SEQUENCE</scope>
</reference>
<protein>
    <recommendedName>
        <fullName evidence="6">Ribosomal protein L21</fullName>
    </recommendedName>
</protein>
<evidence type="ECO:0000256" key="1">
    <source>
        <dbReference type="ARBA" id="ARBA00008427"/>
    </source>
</evidence>
<dbReference type="PANTHER" id="PTHR20981">
    <property type="entry name" value="60S RIBOSOMAL PROTEIN L21"/>
    <property type="match status" value="1"/>
</dbReference>
<accession>A0A8S1IVM5</accession>
<dbReference type="GO" id="GO:0006412">
    <property type="term" value="P:translation"/>
    <property type="evidence" value="ECO:0007669"/>
    <property type="project" value="InterPro"/>
</dbReference>
<dbReference type="EMBL" id="CAJHUC010000706">
    <property type="protein sequence ID" value="CAD7697746.1"/>
    <property type="molecule type" value="Genomic_DNA"/>
</dbReference>
<dbReference type="AlphaFoldDB" id="A0A8S1IVM5"/>
<dbReference type="Pfam" id="PF01157">
    <property type="entry name" value="Ribosomal_L21e"/>
    <property type="match status" value="1"/>
</dbReference>
<organism evidence="4 5">
    <name type="scientific">Ostreobium quekettii</name>
    <dbReference type="NCBI Taxonomy" id="121088"/>
    <lineage>
        <taxon>Eukaryota</taxon>
        <taxon>Viridiplantae</taxon>
        <taxon>Chlorophyta</taxon>
        <taxon>core chlorophytes</taxon>
        <taxon>Ulvophyceae</taxon>
        <taxon>TCBD clade</taxon>
        <taxon>Bryopsidales</taxon>
        <taxon>Ostreobineae</taxon>
        <taxon>Ostreobiaceae</taxon>
        <taxon>Ostreobium</taxon>
    </lineage>
</organism>
<dbReference type="Proteomes" id="UP000708148">
    <property type="component" value="Unassembled WGS sequence"/>
</dbReference>
<keyword evidence="2" id="KW-0689">Ribosomal protein</keyword>
<dbReference type="SUPFAM" id="SSF50104">
    <property type="entry name" value="Translation proteins SH3-like domain"/>
    <property type="match status" value="1"/>
</dbReference>
<dbReference type="PROSITE" id="PS01171">
    <property type="entry name" value="RIBOSOMAL_L21E"/>
    <property type="match status" value="1"/>
</dbReference>
<dbReference type="GO" id="GO:0003735">
    <property type="term" value="F:structural constituent of ribosome"/>
    <property type="evidence" value="ECO:0007669"/>
    <property type="project" value="InterPro"/>
</dbReference>
<gene>
    <name evidence="4" type="ORF">OSTQU699_LOCUS3107</name>
</gene>
<evidence type="ECO:0000313" key="5">
    <source>
        <dbReference type="Proteomes" id="UP000708148"/>
    </source>
</evidence>
<dbReference type="GO" id="GO:0005840">
    <property type="term" value="C:ribosome"/>
    <property type="evidence" value="ECO:0007669"/>
    <property type="project" value="UniProtKB-KW"/>
</dbReference>
<evidence type="ECO:0000256" key="3">
    <source>
        <dbReference type="ARBA" id="ARBA00023274"/>
    </source>
</evidence>
<evidence type="ECO:0008006" key="6">
    <source>
        <dbReference type="Google" id="ProtNLM"/>
    </source>
</evidence>
<dbReference type="Gene3D" id="6.10.250.3260">
    <property type="match status" value="1"/>
</dbReference>
<dbReference type="GO" id="GO:1990904">
    <property type="term" value="C:ribonucleoprotein complex"/>
    <property type="evidence" value="ECO:0007669"/>
    <property type="project" value="UniProtKB-KW"/>
</dbReference>
<dbReference type="OrthoDB" id="1539250at2759"/>
<evidence type="ECO:0000256" key="2">
    <source>
        <dbReference type="ARBA" id="ARBA00022980"/>
    </source>
</evidence>
<sequence length="162" mass="18679">MGKRHCTRDLFSKRHRKHGVPKLSTYLRTYRLGEHVMIKVDPSIQKGMPHKFYHGKTGLVWNITKRAVGVEVNKQVGNRIIKKRIHVRIEHVRHSKCRQDFLNRVKENERLKKEAKAKGEPIPHLKRQIAGPREGFTVSGGDVVLETVAPIPYDIVKEGVIN</sequence>
<dbReference type="InterPro" id="IPR001147">
    <property type="entry name" value="Ribosomal_eL21"/>
</dbReference>